<evidence type="ECO:0000313" key="2">
    <source>
        <dbReference type="Proteomes" id="UP001358586"/>
    </source>
</evidence>
<gene>
    <name evidence="1" type="ORF">PVK06_044237</name>
</gene>
<dbReference type="PANTHER" id="PTHR47481">
    <property type="match status" value="1"/>
</dbReference>
<organism evidence="1 2">
    <name type="scientific">Gossypium arboreum</name>
    <name type="common">Tree cotton</name>
    <name type="synonym">Gossypium nanking</name>
    <dbReference type="NCBI Taxonomy" id="29729"/>
    <lineage>
        <taxon>Eukaryota</taxon>
        <taxon>Viridiplantae</taxon>
        <taxon>Streptophyta</taxon>
        <taxon>Embryophyta</taxon>
        <taxon>Tracheophyta</taxon>
        <taxon>Spermatophyta</taxon>
        <taxon>Magnoliopsida</taxon>
        <taxon>eudicotyledons</taxon>
        <taxon>Gunneridae</taxon>
        <taxon>Pentapetalae</taxon>
        <taxon>rosids</taxon>
        <taxon>malvids</taxon>
        <taxon>Malvales</taxon>
        <taxon>Malvaceae</taxon>
        <taxon>Malvoideae</taxon>
        <taxon>Gossypium</taxon>
    </lineage>
</organism>
<evidence type="ECO:0000313" key="1">
    <source>
        <dbReference type="EMBL" id="KAK5776278.1"/>
    </source>
</evidence>
<keyword evidence="2" id="KW-1185">Reference proteome</keyword>
<comment type="caution">
    <text evidence="1">The sequence shown here is derived from an EMBL/GenBank/DDBJ whole genome shotgun (WGS) entry which is preliminary data.</text>
</comment>
<dbReference type="EMBL" id="JARKNE010000012">
    <property type="protein sequence ID" value="KAK5776278.1"/>
    <property type="molecule type" value="Genomic_DNA"/>
</dbReference>
<proteinExistence type="predicted"/>
<accession>A0ABR0MQN3</accession>
<dbReference type="Proteomes" id="UP001358586">
    <property type="component" value="Chromosome 12"/>
</dbReference>
<name>A0ABR0MQN3_GOSAR</name>
<sequence>MNYCSLLHNFKKNELSISAYLAKIKYICDSLVRCGQHIYLEEYQSAILNGLLLEYDHVVSIITTRTHLGLDIWARCIVGQQCKSVVGTSHTLSTIVAYVPSIVAIPFIVSDPAWYP</sequence>
<reference evidence="1 2" key="1">
    <citation type="submission" date="2023-03" db="EMBL/GenBank/DDBJ databases">
        <title>WGS of Gossypium arboreum.</title>
        <authorList>
            <person name="Yu D."/>
        </authorList>
    </citation>
    <scope>NUCLEOTIDE SEQUENCE [LARGE SCALE GENOMIC DNA]</scope>
    <source>
        <tissue evidence="1">Leaf</tissue>
    </source>
</reference>
<dbReference type="PANTHER" id="PTHR47481:SF30">
    <property type="entry name" value="CCHC-TYPE DOMAIN-CONTAINING PROTEIN"/>
    <property type="match status" value="1"/>
</dbReference>
<protein>
    <submittedName>
        <fullName evidence="1">Uncharacterized protein</fullName>
    </submittedName>
</protein>